<feature type="domain" description="Acyl-CoA dehydrogenase/oxidase C-terminal" evidence="8">
    <location>
        <begin position="238"/>
        <end position="386"/>
    </location>
</feature>
<dbReference type="SUPFAM" id="SSF56645">
    <property type="entry name" value="Acyl-CoA dehydrogenase NM domain-like"/>
    <property type="match status" value="1"/>
</dbReference>
<evidence type="ECO:0000256" key="6">
    <source>
        <dbReference type="ARBA" id="ARBA00023002"/>
    </source>
</evidence>
<evidence type="ECO:0000259" key="9">
    <source>
        <dbReference type="Pfam" id="PF02770"/>
    </source>
</evidence>
<dbReference type="AlphaFoldDB" id="A0A023DAV3"/>
<keyword evidence="5 7" id="KW-0274">FAD</keyword>
<keyword evidence="4 7" id="KW-0285">Flavoprotein</keyword>
<keyword evidence="12" id="KW-1185">Reference proteome</keyword>
<gene>
    <name evidence="11" type="ORF">GCA01S_004_00750</name>
</gene>
<dbReference type="Proteomes" id="UP000023561">
    <property type="component" value="Unassembled WGS sequence"/>
</dbReference>
<dbReference type="Gene3D" id="1.10.540.10">
    <property type="entry name" value="Acyl-CoA dehydrogenase/oxidase, N-terminal domain"/>
    <property type="match status" value="1"/>
</dbReference>
<feature type="domain" description="Acyl-CoA oxidase/dehydrogenase middle" evidence="9">
    <location>
        <begin position="128"/>
        <end position="226"/>
    </location>
</feature>
<dbReference type="GO" id="GO:0003995">
    <property type="term" value="F:acyl-CoA dehydrogenase activity"/>
    <property type="evidence" value="ECO:0007669"/>
    <property type="project" value="TreeGrafter"/>
</dbReference>
<dbReference type="InterPro" id="IPR037069">
    <property type="entry name" value="AcylCoA_DH/ox_N_sf"/>
</dbReference>
<dbReference type="InterPro" id="IPR009075">
    <property type="entry name" value="AcylCo_DH/oxidase_C"/>
</dbReference>
<dbReference type="Pfam" id="PF00441">
    <property type="entry name" value="Acyl-CoA_dh_1"/>
    <property type="match status" value="1"/>
</dbReference>
<dbReference type="PANTHER" id="PTHR48083:SF13">
    <property type="entry name" value="ACYL-COA DEHYDROGENASE FAMILY MEMBER 11"/>
    <property type="match status" value="1"/>
</dbReference>
<reference evidence="11 12" key="1">
    <citation type="submission" date="2014-04" db="EMBL/GenBank/DDBJ databases">
        <title>Whole genome shotgun sequence of Geobacillus caldoxylosilyticus NBRC 107762.</title>
        <authorList>
            <person name="Hosoyama A."/>
            <person name="Hosoyama Y."/>
            <person name="Katano-Makiyama Y."/>
            <person name="Tsuchikane K."/>
            <person name="Ohji S."/>
            <person name="Ichikawa N."/>
            <person name="Yamazoe A."/>
            <person name="Fujita N."/>
        </authorList>
    </citation>
    <scope>NUCLEOTIDE SEQUENCE [LARGE SCALE GENOMIC DNA]</scope>
    <source>
        <strain evidence="11 12">NBRC 107762</strain>
    </source>
</reference>
<dbReference type="Pfam" id="PF02770">
    <property type="entry name" value="Acyl-CoA_dh_M"/>
    <property type="match status" value="1"/>
</dbReference>
<dbReference type="InterPro" id="IPR013786">
    <property type="entry name" value="AcylCoA_DH/ox_N"/>
</dbReference>
<organism evidence="11 12">
    <name type="scientific">Parageobacillus caldoxylosilyticus NBRC 107762</name>
    <dbReference type="NCBI Taxonomy" id="1220594"/>
    <lineage>
        <taxon>Bacteria</taxon>
        <taxon>Bacillati</taxon>
        <taxon>Bacillota</taxon>
        <taxon>Bacilli</taxon>
        <taxon>Bacillales</taxon>
        <taxon>Anoxybacillaceae</taxon>
        <taxon>Saccharococcus</taxon>
    </lineage>
</organism>
<dbReference type="GO" id="GO:0005737">
    <property type="term" value="C:cytoplasm"/>
    <property type="evidence" value="ECO:0007669"/>
    <property type="project" value="TreeGrafter"/>
</dbReference>
<dbReference type="InterPro" id="IPR046373">
    <property type="entry name" value="Acyl-CoA_Oxase/DH_mid-dom_sf"/>
</dbReference>
<dbReference type="FunFam" id="2.40.110.10:FF:000002">
    <property type="entry name" value="Acyl-CoA dehydrogenase fadE12"/>
    <property type="match status" value="1"/>
</dbReference>
<dbReference type="GO" id="GO:0050660">
    <property type="term" value="F:flavin adenine dinucleotide binding"/>
    <property type="evidence" value="ECO:0007669"/>
    <property type="project" value="InterPro"/>
</dbReference>
<name>A0A023DAV3_9BACL</name>
<comment type="caution">
    <text evidence="11">The sequence shown here is derived from an EMBL/GenBank/DDBJ whole genome shotgun (WGS) entry which is preliminary data.</text>
</comment>
<protein>
    <submittedName>
        <fullName evidence="11">Putative acyl-CoA dehydrogenase</fullName>
    </submittedName>
</protein>
<evidence type="ECO:0000256" key="1">
    <source>
        <dbReference type="ARBA" id="ARBA00001974"/>
    </source>
</evidence>
<dbReference type="SUPFAM" id="SSF47203">
    <property type="entry name" value="Acyl-CoA dehydrogenase C-terminal domain-like"/>
    <property type="match status" value="1"/>
</dbReference>
<dbReference type="InterPro" id="IPR006091">
    <property type="entry name" value="Acyl-CoA_Oxase/DH_mid-dom"/>
</dbReference>
<dbReference type="OrthoDB" id="9802447at2"/>
<dbReference type="Pfam" id="PF02771">
    <property type="entry name" value="Acyl-CoA_dh_N"/>
    <property type="match status" value="1"/>
</dbReference>
<evidence type="ECO:0000256" key="4">
    <source>
        <dbReference type="ARBA" id="ARBA00022630"/>
    </source>
</evidence>
<proteinExistence type="inferred from homology"/>
<comment type="cofactor">
    <cofactor evidence="1 7">
        <name>FAD</name>
        <dbReference type="ChEBI" id="CHEBI:57692"/>
    </cofactor>
</comment>
<dbReference type="Gene3D" id="1.20.140.10">
    <property type="entry name" value="Butyryl-CoA Dehydrogenase, subunit A, domain 3"/>
    <property type="match status" value="1"/>
</dbReference>
<comment type="subunit">
    <text evidence="3">Homodimer.</text>
</comment>
<sequence>MYNFSPSSEQEEMIKKATAFMEEYVYPNEKHMVPHRGLPSEILKPLQQKVKDMGLWAAHMPKEAGGAGLGLVSLALLSEVVGRSPIGPYIFGTMAPDAGNSEILWHAGTEEQKRKYLYPLVNGDIRSCFAMTEPEVSGSDPRLLKATAVLDGDEWVINAHKWFTTGAIGSSFSIVMAKTDPDAPPHKQFSLFIVDHDNPGFEIVREIPVIGDHFTGGHCEVRYTNCRVPKENLLGPRGEGFKLAQLRLGTGRITHAMRWIGIAKRSLDLMIGYALKRETRGKRLADYQTIQNFIADSTVEIEAFRLMTLKAAWMMDAGYEARKEISAIKFFGAQVLHNVIDRAIQVHGALGVTGDTPLEGFYREARTARIYDGPDEVHRMVVARSMIKEFKQNMEGDLCAPKYK</sequence>
<dbReference type="InterPro" id="IPR009100">
    <property type="entry name" value="AcylCoA_DH/oxidase_NM_dom_sf"/>
</dbReference>
<dbReference type="GO" id="GO:0033539">
    <property type="term" value="P:fatty acid beta-oxidation using acyl-CoA dehydrogenase"/>
    <property type="evidence" value="ECO:0007669"/>
    <property type="project" value="TreeGrafter"/>
</dbReference>
<evidence type="ECO:0000313" key="11">
    <source>
        <dbReference type="EMBL" id="GAJ38475.1"/>
    </source>
</evidence>
<evidence type="ECO:0000259" key="8">
    <source>
        <dbReference type="Pfam" id="PF00441"/>
    </source>
</evidence>
<evidence type="ECO:0000313" key="12">
    <source>
        <dbReference type="Proteomes" id="UP000023561"/>
    </source>
</evidence>
<accession>A0A023DAV3</accession>
<evidence type="ECO:0000256" key="2">
    <source>
        <dbReference type="ARBA" id="ARBA00009347"/>
    </source>
</evidence>
<feature type="domain" description="Acyl-CoA dehydrogenase/oxidase N-terminal" evidence="10">
    <location>
        <begin position="8"/>
        <end position="124"/>
    </location>
</feature>
<evidence type="ECO:0000256" key="5">
    <source>
        <dbReference type="ARBA" id="ARBA00022827"/>
    </source>
</evidence>
<evidence type="ECO:0000259" key="10">
    <source>
        <dbReference type="Pfam" id="PF02771"/>
    </source>
</evidence>
<dbReference type="InterPro" id="IPR036250">
    <property type="entry name" value="AcylCo_DH-like_C"/>
</dbReference>
<dbReference type="EMBL" id="BAWO01000004">
    <property type="protein sequence ID" value="GAJ38475.1"/>
    <property type="molecule type" value="Genomic_DNA"/>
</dbReference>
<dbReference type="InterPro" id="IPR050741">
    <property type="entry name" value="Acyl-CoA_dehydrogenase"/>
</dbReference>
<keyword evidence="6 7" id="KW-0560">Oxidoreductase</keyword>
<comment type="similarity">
    <text evidence="2 7">Belongs to the acyl-CoA dehydrogenase family.</text>
</comment>
<evidence type="ECO:0000256" key="7">
    <source>
        <dbReference type="RuleBase" id="RU362125"/>
    </source>
</evidence>
<dbReference type="Gene3D" id="2.40.110.10">
    <property type="entry name" value="Butyryl-CoA Dehydrogenase, subunit A, domain 2"/>
    <property type="match status" value="1"/>
</dbReference>
<dbReference type="RefSeq" id="WP_017436944.1">
    <property type="nucleotide sequence ID" value="NZ_BAWO01000004.1"/>
</dbReference>
<evidence type="ECO:0000256" key="3">
    <source>
        <dbReference type="ARBA" id="ARBA00011738"/>
    </source>
</evidence>
<dbReference type="PANTHER" id="PTHR48083">
    <property type="entry name" value="MEDIUM-CHAIN SPECIFIC ACYL-COA DEHYDROGENASE, MITOCHONDRIAL-RELATED"/>
    <property type="match status" value="1"/>
</dbReference>